<evidence type="ECO:0000256" key="2">
    <source>
        <dbReference type="ARBA" id="ARBA00023002"/>
    </source>
</evidence>
<dbReference type="SUPFAM" id="SSF51735">
    <property type="entry name" value="NAD(P)-binding Rossmann-fold domains"/>
    <property type="match status" value="1"/>
</dbReference>
<evidence type="ECO:0000313" key="6">
    <source>
        <dbReference type="Proteomes" id="UP000249739"/>
    </source>
</evidence>
<dbReference type="AlphaFoldDB" id="A0A2W5FAN0"/>
<gene>
    <name evidence="5" type="primary">gapA</name>
    <name evidence="5" type="ORF">DI586_11360</name>
</gene>
<evidence type="ECO:0000259" key="4">
    <source>
        <dbReference type="SMART" id="SM00846"/>
    </source>
</evidence>
<dbReference type="PRINTS" id="PR00078">
    <property type="entry name" value="G3PDHDRGNASE"/>
</dbReference>
<dbReference type="InterPro" id="IPR020828">
    <property type="entry name" value="GlycerAld_3-P_DH_NAD(P)-bd"/>
</dbReference>
<name>A0A2W5FAN0_9BACT</name>
<dbReference type="GO" id="GO:0004365">
    <property type="term" value="F:glyceraldehyde-3-phosphate dehydrogenase (NAD+) (phosphorylating) activity"/>
    <property type="evidence" value="ECO:0007669"/>
    <property type="project" value="UniProtKB-EC"/>
</dbReference>
<dbReference type="Pfam" id="PF00044">
    <property type="entry name" value="Gp_dh_N"/>
    <property type="match status" value="1"/>
</dbReference>
<dbReference type="EMBL" id="QFOT01000195">
    <property type="protein sequence ID" value="PZP53155.1"/>
    <property type="molecule type" value="Genomic_DNA"/>
</dbReference>
<evidence type="ECO:0000313" key="5">
    <source>
        <dbReference type="EMBL" id="PZP53155.1"/>
    </source>
</evidence>
<dbReference type="CDD" id="cd18126">
    <property type="entry name" value="GAPDH_I_C"/>
    <property type="match status" value="1"/>
</dbReference>
<keyword evidence="2 5" id="KW-0560">Oxidoreductase</keyword>
<sequence>KIDDKLVKVYNEKDPGSIPWKDTSVDIVLECSGVFTDRAKAELHLKGGAKKVLISAPATGEDITVVIGVNCAQLKAEHIIVSNASCTTNCLAPVAAVIDKAVGIEHGFMTTIHSYTGDQRIVDTMHKDLHRARAAALNMIPSSTGAAKAIGKVIPSLNGKLDGVSIRVPTPNVSVVDFKFVAKRATTAEEINNAIKAAAEAGSLKDVLGYYDEPLVSTDFNHDPRSSIFSLEGTKVIDGTLVRVMSWYDNEWGFSNRMLDTAVKMAQLG</sequence>
<comment type="similarity">
    <text evidence="1 3">Belongs to the glyceraldehyde-3-phosphate dehydrogenase family.</text>
</comment>
<dbReference type="InterPro" id="IPR020830">
    <property type="entry name" value="GlycerAld_3-P_DH_AS"/>
</dbReference>
<evidence type="ECO:0000256" key="3">
    <source>
        <dbReference type="RuleBase" id="RU000397"/>
    </source>
</evidence>
<comment type="caution">
    <text evidence="5">The sequence shown here is derived from an EMBL/GenBank/DDBJ whole genome shotgun (WGS) entry which is preliminary data.</text>
</comment>
<dbReference type="FunFam" id="3.30.360.10:FF:000002">
    <property type="entry name" value="Glyceraldehyde-3-phosphate dehydrogenase"/>
    <property type="match status" value="1"/>
</dbReference>
<reference evidence="5 6" key="1">
    <citation type="submission" date="2017-08" db="EMBL/GenBank/DDBJ databases">
        <title>Infants hospitalized years apart are colonized by the same room-sourced microbial strains.</title>
        <authorList>
            <person name="Brooks B."/>
            <person name="Olm M.R."/>
            <person name="Firek B.A."/>
            <person name="Baker R."/>
            <person name="Thomas B.C."/>
            <person name="Morowitz M.J."/>
            <person name="Banfield J.F."/>
        </authorList>
    </citation>
    <scope>NUCLEOTIDE SEQUENCE [LARGE SCALE GENOMIC DNA]</scope>
    <source>
        <strain evidence="5">S2_006_000_R2_64</strain>
    </source>
</reference>
<dbReference type="PANTHER" id="PTHR43148">
    <property type="entry name" value="GLYCERALDEHYDE-3-PHOSPHATE DEHYDROGENASE 2"/>
    <property type="match status" value="1"/>
</dbReference>
<dbReference type="Pfam" id="PF02800">
    <property type="entry name" value="Gp_dh_C"/>
    <property type="match status" value="1"/>
</dbReference>
<dbReference type="SUPFAM" id="SSF55347">
    <property type="entry name" value="Glyceraldehyde-3-phosphate dehydrogenase-like, C-terminal domain"/>
    <property type="match status" value="1"/>
</dbReference>
<dbReference type="PROSITE" id="PS00071">
    <property type="entry name" value="GAPDH"/>
    <property type="match status" value="1"/>
</dbReference>
<accession>A0A2W5FAN0</accession>
<dbReference type="Gene3D" id="3.30.360.10">
    <property type="entry name" value="Dihydrodipicolinate Reductase, domain 2"/>
    <property type="match status" value="1"/>
</dbReference>
<feature type="non-terminal residue" evidence="5">
    <location>
        <position position="1"/>
    </location>
</feature>
<dbReference type="Gene3D" id="3.40.50.720">
    <property type="entry name" value="NAD(P)-binding Rossmann-like Domain"/>
    <property type="match status" value="1"/>
</dbReference>
<feature type="domain" description="Glyceraldehyde 3-phosphate dehydrogenase NAD(P) binding" evidence="4">
    <location>
        <begin position="1"/>
        <end position="86"/>
    </location>
</feature>
<dbReference type="Proteomes" id="UP000249739">
    <property type="component" value="Unassembled WGS sequence"/>
</dbReference>
<dbReference type="InterPro" id="IPR036291">
    <property type="entry name" value="NAD(P)-bd_dom_sf"/>
</dbReference>
<protein>
    <submittedName>
        <fullName evidence="5">Erythrose-4-phosphate dehydrogenase</fullName>
        <ecNumber evidence="5">1.2.1.12</ecNumber>
    </submittedName>
</protein>
<dbReference type="InterPro" id="IPR020829">
    <property type="entry name" value="GlycerAld_3-P_DH_cat"/>
</dbReference>
<dbReference type="GO" id="GO:0051287">
    <property type="term" value="F:NAD binding"/>
    <property type="evidence" value="ECO:0007669"/>
    <property type="project" value="InterPro"/>
</dbReference>
<evidence type="ECO:0000256" key="1">
    <source>
        <dbReference type="ARBA" id="ARBA00007406"/>
    </source>
</evidence>
<organism evidence="5 6">
    <name type="scientific">Micavibrio aeruginosavorus</name>
    <dbReference type="NCBI Taxonomy" id="349221"/>
    <lineage>
        <taxon>Bacteria</taxon>
        <taxon>Pseudomonadati</taxon>
        <taxon>Bdellovibrionota</taxon>
        <taxon>Bdellovibrionia</taxon>
        <taxon>Bdellovibrionales</taxon>
        <taxon>Pseudobdellovibrionaceae</taxon>
        <taxon>Micavibrio</taxon>
    </lineage>
</organism>
<dbReference type="EC" id="1.2.1.12" evidence="5"/>
<dbReference type="SMART" id="SM00846">
    <property type="entry name" value="Gp_dh_N"/>
    <property type="match status" value="1"/>
</dbReference>
<dbReference type="InterPro" id="IPR020831">
    <property type="entry name" value="GlycerAld/Erythrose_P_DH"/>
</dbReference>
<proteinExistence type="inferred from homology"/>